<dbReference type="Proteomes" id="UP001179952">
    <property type="component" value="Unassembled WGS sequence"/>
</dbReference>
<feature type="compositionally biased region" description="Basic residues" evidence="1">
    <location>
        <begin position="1"/>
        <end position="11"/>
    </location>
</feature>
<dbReference type="EMBL" id="JAUJYN010000012">
    <property type="protein sequence ID" value="KAK1259706.1"/>
    <property type="molecule type" value="Genomic_DNA"/>
</dbReference>
<feature type="compositionally biased region" description="Polar residues" evidence="1">
    <location>
        <begin position="33"/>
        <end position="45"/>
    </location>
</feature>
<comment type="caution">
    <text evidence="2">The sequence shown here is derived from an EMBL/GenBank/DDBJ whole genome shotgun (WGS) entry which is preliminary data.</text>
</comment>
<gene>
    <name evidence="2" type="ORF">QJS04_geneDACA021477</name>
</gene>
<sequence>MPHARFTKHKMTLGMLTASHSPPAGRTLHAHKTTPQESSSSTPNTVPEKKQYARGELQAQ</sequence>
<feature type="region of interest" description="Disordered" evidence="1">
    <location>
        <begin position="1"/>
        <end position="60"/>
    </location>
</feature>
<reference evidence="2" key="1">
    <citation type="journal article" date="2023" name="Nat. Commun.">
        <title>Diploid and tetraploid genomes of Acorus and the evolution of monocots.</title>
        <authorList>
            <person name="Ma L."/>
            <person name="Liu K.W."/>
            <person name="Li Z."/>
            <person name="Hsiao Y.Y."/>
            <person name="Qi Y."/>
            <person name="Fu T."/>
            <person name="Tang G.D."/>
            <person name="Zhang D."/>
            <person name="Sun W.H."/>
            <person name="Liu D.K."/>
            <person name="Li Y."/>
            <person name="Chen G.Z."/>
            <person name="Liu X.D."/>
            <person name="Liao X.Y."/>
            <person name="Jiang Y.T."/>
            <person name="Yu X."/>
            <person name="Hao Y."/>
            <person name="Huang J."/>
            <person name="Zhao X.W."/>
            <person name="Ke S."/>
            <person name="Chen Y.Y."/>
            <person name="Wu W.L."/>
            <person name="Hsu J.L."/>
            <person name="Lin Y.F."/>
            <person name="Huang M.D."/>
            <person name="Li C.Y."/>
            <person name="Huang L."/>
            <person name="Wang Z.W."/>
            <person name="Zhao X."/>
            <person name="Zhong W.Y."/>
            <person name="Peng D.H."/>
            <person name="Ahmad S."/>
            <person name="Lan S."/>
            <person name="Zhang J.S."/>
            <person name="Tsai W.C."/>
            <person name="Van de Peer Y."/>
            <person name="Liu Z.J."/>
        </authorList>
    </citation>
    <scope>NUCLEOTIDE SEQUENCE</scope>
    <source>
        <strain evidence="2">SCP</strain>
    </source>
</reference>
<accession>A0AAV9A6H5</accession>
<dbReference type="AlphaFoldDB" id="A0AAV9A6H5"/>
<reference evidence="2" key="2">
    <citation type="submission" date="2023-06" db="EMBL/GenBank/DDBJ databases">
        <authorList>
            <person name="Ma L."/>
            <person name="Liu K.-W."/>
            <person name="Li Z."/>
            <person name="Hsiao Y.-Y."/>
            <person name="Qi Y."/>
            <person name="Fu T."/>
            <person name="Tang G."/>
            <person name="Zhang D."/>
            <person name="Sun W.-H."/>
            <person name="Liu D.-K."/>
            <person name="Li Y."/>
            <person name="Chen G.-Z."/>
            <person name="Liu X.-D."/>
            <person name="Liao X.-Y."/>
            <person name="Jiang Y.-T."/>
            <person name="Yu X."/>
            <person name="Hao Y."/>
            <person name="Huang J."/>
            <person name="Zhao X.-W."/>
            <person name="Ke S."/>
            <person name="Chen Y.-Y."/>
            <person name="Wu W.-L."/>
            <person name="Hsu J.-L."/>
            <person name="Lin Y.-F."/>
            <person name="Huang M.-D."/>
            <person name="Li C.-Y."/>
            <person name="Huang L."/>
            <person name="Wang Z.-W."/>
            <person name="Zhao X."/>
            <person name="Zhong W.-Y."/>
            <person name="Peng D.-H."/>
            <person name="Ahmad S."/>
            <person name="Lan S."/>
            <person name="Zhang J.-S."/>
            <person name="Tsai W.-C."/>
            <person name="Van De Peer Y."/>
            <person name="Liu Z.-J."/>
        </authorList>
    </citation>
    <scope>NUCLEOTIDE SEQUENCE</scope>
    <source>
        <strain evidence="2">SCP</strain>
        <tissue evidence="2">Leaves</tissue>
    </source>
</reference>
<keyword evidence="3" id="KW-1185">Reference proteome</keyword>
<organism evidence="2 3">
    <name type="scientific">Acorus gramineus</name>
    <name type="common">Dwarf sweet flag</name>
    <dbReference type="NCBI Taxonomy" id="55184"/>
    <lineage>
        <taxon>Eukaryota</taxon>
        <taxon>Viridiplantae</taxon>
        <taxon>Streptophyta</taxon>
        <taxon>Embryophyta</taxon>
        <taxon>Tracheophyta</taxon>
        <taxon>Spermatophyta</taxon>
        <taxon>Magnoliopsida</taxon>
        <taxon>Liliopsida</taxon>
        <taxon>Acoraceae</taxon>
        <taxon>Acorus</taxon>
    </lineage>
</organism>
<protein>
    <submittedName>
        <fullName evidence="2">Uncharacterized protein</fullName>
    </submittedName>
</protein>
<evidence type="ECO:0000313" key="2">
    <source>
        <dbReference type="EMBL" id="KAK1259706.1"/>
    </source>
</evidence>
<evidence type="ECO:0000256" key="1">
    <source>
        <dbReference type="SAM" id="MobiDB-lite"/>
    </source>
</evidence>
<evidence type="ECO:0000313" key="3">
    <source>
        <dbReference type="Proteomes" id="UP001179952"/>
    </source>
</evidence>
<name>A0AAV9A6H5_ACOGR</name>
<proteinExistence type="predicted"/>